<evidence type="ECO:0000256" key="1">
    <source>
        <dbReference type="SAM" id="Phobius"/>
    </source>
</evidence>
<dbReference type="PROSITE" id="PS50885">
    <property type="entry name" value="HAMP"/>
    <property type="match status" value="1"/>
</dbReference>
<evidence type="ECO:0000259" key="2">
    <source>
        <dbReference type="PROSITE" id="PS50885"/>
    </source>
</evidence>
<keyword evidence="1" id="KW-1133">Transmembrane helix</keyword>
<evidence type="ECO:0000313" key="4">
    <source>
        <dbReference type="Proteomes" id="UP000076925"/>
    </source>
</evidence>
<comment type="caution">
    <text evidence="3">The sequence shown here is derived from an EMBL/GenBank/DDBJ whole genome shotgun (WGS) entry which is preliminary data.</text>
</comment>
<feature type="transmembrane region" description="Helical" evidence="1">
    <location>
        <begin position="221"/>
        <end position="244"/>
    </location>
</feature>
<name>A0A139WZP9_9CYAN</name>
<accession>A0A139WZP9</accession>
<dbReference type="SUPFAM" id="SSF158472">
    <property type="entry name" value="HAMP domain-like"/>
    <property type="match status" value="1"/>
</dbReference>
<dbReference type="Pfam" id="PF11845">
    <property type="entry name" value="Tll0287-like"/>
    <property type="match status" value="1"/>
</dbReference>
<dbReference type="RefSeq" id="WP_026134605.1">
    <property type="nucleotide sequence ID" value="NZ_KQ976354.1"/>
</dbReference>
<dbReference type="OrthoDB" id="114218at2"/>
<dbReference type="AlphaFoldDB" id="A0A139WZP9"/>
<dbReference type="EMBL" id="ANNX02000045">
    <property type="protein sequence ID" value="KYC37918.1"/>
    <property type="molecule type" value="Genomic_DNA"/>
</dbReference>
<feature type="domain" description="HAMP" evidence="2">
    <location>
        <begin position="246"/>
        <end position="298"/>
    </location>
</feature>
<keyword evidence="4" id="KW-1185">Reference proteome</keyword>
<feature type="transmembrane region" description="Helical" evidence="1">
    <location>
        <begin position="20"/>
        <end position="40"/>
    </location>
</feature>
<proteinExistence type="predicted"/>
<keyword evidence="1" id="KW-0812">Transmembrane</keyword>
<dbReference type="Proteomes" id="UP000076925">
    <property type="component" value="Unassembled WGS sequence"/>
</dbReference>
<dbReference type="GO" id="GO:0016301">
    <property type="term" value="F:kinase activity"/>
    <property type="evidence" value="ECO:0007669"/>
    <property type="project" value="UniProtKB-KW"/>
</dbReference>
<organism evidence="3 4">
    <name type="scientific">Scytonema hofmannii PCC 7110</name>
    <dbReference type="NCBI Taxonomy" id="128403"/>
    <lineage>
        <taxon>Bacteria</taxon>
        <taxon>Bacillati</taxon>
        <taxon>Cyanobacteriota</taxon>
        <taxon>Cyanophyceae</taxon>
        <taxon>Nostocales</taxon>
        <taxon>Scytonemataceae</taxon>
        <taxon>Scytonema</taxon>
    </lineage>
</organism>
<dbReference type="CDD" id="cd06225">
    <property type="entry name" value="HAMP"/>
    <property type="match status" value="1"/>
</dbReference>
<dbReference type="InterPro" id="IPR003660">
    <property type="entry name" value="HAMP_dom"/>
</dbReference>
<gene>
    <name evidence="3" type="ORF">WA1_05320</name>
</gene>
<sequence>MAIFNAHLLNAKIGAKFNSLLVLSFFVGILLSSLMLSSVLQQRAEYEISVKADLLMQTMNSLRYYTQDRVNPLLKPQLETGSTFIPEAIPTYSVREVSEYLRKNDKYHDFFYKDAALNPTNPRDQADSFETALVERFRQQPELKELSGFRSTPEGKKFYTAHPFKIEEKRCLECHSRPDIAPKSLLVTYGEHGFGWQLNQVIAAQMVYVPSEKVFDETWRAFFSVMLVIMTIFFAVILLINFLLKKVVIQRIKNIAKIANAVSTGEINANFEEKSKDEIGLLAIAFERMRSSLLIAMDLIKQQKT</sequence>
<dbReference type="SMART" id="SM00304">
    <property type="entry name" value="HAMP"/>
    <property type="match status" value="1"/>
</dbReference>
<dbReference type="InterPro" id="IPR021796">
    <property type="entry name" value="Tll0287-like_dom"/>
</dbReference>
<dbReference type="Gene3D" id="6.10.340.10">
    <property type="match status" value="1"/>
</dbReference>
<protein>
    <submittedName>
        <fullName evidence="3">Histidine kinase</fullName>
    </submittedName>
</protein>
<dbReference type="GO" id="GO:0016020">
    <property type="term" value="C:membrane"/>
    <property type="evidence" value="ECO:0007669"/>
    <property type="project" value="InterPro"/>
</dbReference>
<dbReference type="Pfam" id="PF00672">
    <property type="entry name" value="HAMP"/>
    <property type="match status" value="1"/>
</dbReference>
<evidence type="ECO:0000313" key="3">
    <source>
        <dbReference type="EMBL" id="KYC37918.1"/>
    </source>
</evidence>
<keyword evidence="1" id="KW-0472">Membrane</keyword>
<keyword evidence="3" id="KW-0418">Kinase</keyword>
<reference evidence="3 4" key="1">
    <citation type="journal article" date="2013" name="Genome Biol. Evol.">
        <title>Genomes of Stigonematalean cyanobacteria (subsection V) and the evolution of oxygenic photosynthesis from prokaryotes to plastids.</title>
        <authorList>
            <person name="Dagan T."/>
            <person name="Roettger M."/>
            <person name="Stucken K."/>
            <person name="Landan G."/>
            <person name="Koch R."/>
            <person name="Major P."/>
            <person name="Gould S.B."/>
            <person name="Goremykin V.V."/>
            <person name="Rippka R."/>
            <person name="Tandeau de Marsac N."/>
            <person name="Gugger M."/>
            <person name="Lockhart P.J."/>
            <person name="Allen J.F."/>
            <person name="Brune I."/>
            <person name="Maus I."/>
            <person name="Puhler A."/>
            <person name="Martin W.F."/>
        </authorList>
    </citation>
    <scope>NUCLEOTIDE SEQUENCE [LARGE SCALE GENOMIC DNA]</scope>
    <source>
        <strain evidence="3 4">PCC 7110</strain>
    </source>
</reference>
<dbReference type="GO" id="GO:0007165">
    <property type="term" value="P:signal transduction"/>
    <property type="evidence" value="ECO:0007669"/>
    <property type="project" value="InterPro"/>
</dbReference>
<dbReference type="STRING" id="128403.WA1_05320"/>
<keyword evidence="3" id="KW-0808">Transferase</keyword>